<protein>
    <recommendedName>
        <fullName evidence="5">DUF1640 domain-containing protein</fullName>
    </recommendedName>
</protein>
<keyword evidence="2" id="KW-1133">Transmembrane helix</keyword>
<keyword evidence="2" id="KW-0812">Transmembrane</keyword>
<feature type="coiled-coil region" evidence="1">
    <location>
        <begin position="16"/>
        <end position="43"/>
    </location>
</feature>
<keyword evidence="2" id="KW-0472">Membrane</keyword>
<keyword evidence="4" id="KW-1185">Reference proteome</keyword>
<sequence length="88" mass="9928">MSMKFDEERPEAYHWRMNTEARIERLEDDVVSIKVDIAFLKANSATKADIAELKALIAESKSSIIMWVMSAIILGQLLPSLLKLFTSG</sequence>
<evidence type="ECO:0000313" key="4">
    <source>
        <dbReference type="Proteomes" id="UP000642144"/>
    </source>
</evidence>
<keyword evidence="1" id="KW-0175">Coiled coil</keyword>
<dbReference type="EMBL" id="WWCT01000002">
    <property type="protein sequence ID" value="MYN25466.1"/>
    <property type="molecule type" value="Genomic_DNA"/>
</dbReference>
<reference evidence="3 4" key="1">
    <citation type="submission" date="2019-12" db="EMBL/GenBank/DDBJ databases">
        <title>Novel species isolated from a subtropical stream in China.</title>
        <authorList>
            <person name="Lu H."/>
        </authorList>
    </citation>
    <scope>NUCLEOTIDE SEQUENCE [LARGE SCALE GENOMIC DNA]</scope>
    <source>
        <strain evidence="3 4">CY42W</strain>
    </source>
</reference>
<proteinExistence type="predicted"/>
<evidence type="ECO:0008006" key="5">
    <source>
        <dbReference type="Google" id="ProtNLM"/>
    </source>
</evidence>
<dbReference type="Proteomes" id="UP000642144">
    <property type="component" value="Unassembled WGS sequence"/>
</dbReference>
<evidence type="ECO:0000256" key="2">
    <source>
        <dbReference type="SAM" id="Phobius"/>
    </source>
</evidence>
<gene>
    <name evidence="3" type="ORF">GTP69_03515</name>
</gene>
<feature type="transmembrane region" description="Helical" evidence="2">
    <location>
        <begin position="64"/>
        <end position="82"/>
    </location>
</feature>
<dbReference type="RefSeq" id="WP_161053585.1">
    <property type="nucleotide sequence ID" value="NZ_WWCT01000002.1"/>
</dbReference>
<comment type="caution">
    <text evidence="3">The sequence shown here is derived from an EMBL/GenBank/DDBJ whole genome shotgun (WGS) entry which is preliminary data.</text>
</comment>
<evidence type="ECO:0000313" key="3">
    <source>
        <dbReference type="EMBL" id="MYN25466.1"/>
    </source>
</evidence>
<accession>A0ABW9VV02</accession>
<evidence type="ECO:0000256" key="1">
    <source>
        <dbReference type="SAM" id="Coils"/>
    </source>
</evidence>
<organism evidence="3 4">
    <name type="scientific">Duganella levis</name>
    <dbReference type="NCBI Taxonomy" id="2692169"/>
    <lineage>
        <taxon>Bacteria</taxon>
        <taxon>Pseudomonadati</taxon>
        <taxon>Pseudomonadota</taxon>
        <taxon>Betaproteobacteria</taxon>
        <taxon>Burkholderiales</taxon>
        <taxon>Oxalobacteraceae</taxon>
        <taxon>Telluria group</taxon>
        <taxon>Duganella</taxon>
    </lineage>
</organism>
<name>A0ABW9VV02_9BURK</name>